<dbReference type="STRING" id="1300344.I598_1905"/>
<feature type="region of interest" description="Disordered" evidence="1">
    <location>
        <begin position="19"/>
        <end position="64"/>
    </location>
</feature>
<evidence type="ECO:0000313" key="3">
    <source>
        <dbReference type="EMBL" id="ANC31453.1"/>
    </source>
</evidence>
<organism evidence="3 4">
    <name type="scientific">Isoptericola dokdonensis DS-3</name>
    <dbReference type="NCBI Taxonomy" id="1300344"/>
    <lineage>
        <taxon>Bacteria</taxon>
        <taxon>Bacillati</taxon>
        <taxon>Actinomycetota</taxon>
        <taxon>Actinomycetes</taxon>
        <taxon>Micrococcales</taxon>
        <taxon>Promicromonosporaceae</taxon>
        <taxon>Isoptericola</taxon>
    </lineage>
</organism>
<reference evidence="3 4" key="1">
    <citation type="submission" date="2016-01" db="EMBL/GenBank/DDBJ databases">
        <title>Complete genome sequence of a soil Actinobacterium, Isoptericola dokdonensis DS-3.</title>
        <authorList>
            <person name="Kwon S.-K."/>
            <person name="Kim J.F."/>
        </authorList>
    </citation>
    <scope>NUCLEOTIDE SEQUENCE [LARGE SCALE GENOMIC DNA]</scope>
    <source>
        <strain evidence="3 4">DS-3</strain>
    </source>
</reference>
<dbReference type="PATRIC" id="fig|1300344.3.peg.1913"/>
<gene>
    <name evidence="3" type="ORF">I598_1905</name>
</gene>
<dbReference type="PANTHER" id="PTHR22683">
    <property type="entry name" value="SPORULATION PROTEIN RELATED"/>
    <property type="match status" value="1"/>
</dbReference>
<dbReference type="InterPro" id="IPR050206">
    <property type="entry name" value="FtsK/SpoIIIE/SftA"/>
</dbReference>
<dbReference type="EMBL" id="CP014209">
    <property type="protein sequence ID" value="ANC31453.1"/>
    <property type="molecule type" value="Genomic_DNA"/>
</dbReference>
<dbReference type="PANTHER" id="PTHR22683:SF41">
    <property type="entry name" value="DNA TRANSLOCASE FTSK"/>
    <property type="match status" value="1"/>
</dbReference>
<dbReference type="Gene3D" id="3.40.50.300">
    <property type="entry name" value="P-loop containing nucleotide triphosphate hydrolases"/>
    <property type="match status" value="1"/>
</dbReference>
<keyword evidence="2" id="KW-0472">Membrane</keyword>
<dbReference type="AlphaFoldDB" id="A0A161HYF7"/>
<feature type="transmembrane region" description="Helical" evidence="2">
    <location>
        <begin position="161"/>
        <end position="179"/>
    </location>
</feature>
<sequence>MSTDTSHRPAYGEVTDVVLAPTIHSYPDRTVTDPPDPLDGRKPIGSRPAERTKARPERDGDRRPIVPTWLRDRATLGATLAWAAGYAGHFSAYHLLRAPIYAGRLAVRSPIGLGRLVAATWAWVWDTASRDIHWHVMGKVDDPNHYIKVRAERRHVIKQRAITLAFIAGPLAAAIAWVAVAAPTAAQVATAAVALLVLGALGRKANTRVTSDANEKIEVPPLTGYLITESLASLGLASITAALKGDPHAIRYVAIVRDGPGFRADIDLPGGTTAAEVIERRSKLASGLRRPLGCVWPEPDPEVHEGRLVLYVADKSMADAKTPTWDLAKAGRVNVFKPAPIGLDQRGRTVETTLMFAAGLVGAVPRMGKTFSLRLLELAAALDPRVELHIYDLKGGADHAPLAAVAHAYRTGDDPEDMAYLVADLRAARTDMRRRYKTVRGLPKDICPESKVTDEIASDRSLGLHPVMFAFDETQVMFEHPEHGKEIEEIVTDLVKRGPAVGIMTWLATQRPDAKSIPTAISANAILRFCLKVLGQVENDMVLGTSMYKAGVRATMFGRKDLGVGYLVGEGDDPVIVRTAYVDGPAAEAIAARARAARERAGLLTGLAAGVEPEDIDDSTVIDHILGIWPATDDDKLRGTVIAERLAAARPTLYDGWSAAQVHAAVKPHGVRTIQVNRTVDGQQVNGKGLARQTLVDATDR</sequence>
<evidence type="ECO:0000313" key="4">
    <source>
        <dbReference type="Proteomes" id="UP000076794"/>
    </source>
</evidence>
<protein>
    <submittedName>
        <fullName evidence="3">FtsK/SpoIIIE family protein</fullName>
    </submittedName>
</protein>
<proteinExistence type="predicted"/>
<feature type="compositionally biased region" description="Basic and acidic residues" evidence="1">
    <location>
        <begin position="38"/>
        <end position="64"/>
    </location>
</feature>
<accession>A0A161HYF7</accession>
<keyword evidence="4" id="KW-1185">Reference proteome</keyword>
<dbReference type="OrthoDB" id="3315716at2"/>
<name>A0A161HYF7_9MICO</name>
<evidence type="ECO:0000256" key="1">
    <source>
        <dbReference type="SAM" id="MobiDB-lite"/>
    </source>
</evidence>
<keyword evidence="2" id="KW-0812">Transmembrane</keyword>
<dbReference type="KEGG" id="ido:I598_1905"/>
<dbReference type="RefSeq" id="WP_068202748.1">
    <property type="nucleotide sequence ID" value="NZ_CP014209.1"/>
</dbReference>
<dbReference type="Proteomes" id="UP000076794">
    <property type="component" value="Chromosome"/>
</dbReference>
<dbReference type="SUPFAM" id="SSF52540">
    <property type="entry name" value="P-loop containing nucleoside triphosphate hydrolases"/>
    <property type="match status" value="1"/>
</dbReference>
<dbReference type="InterPro" id="IPR027417">
    <property type="entry name" value="P-loop_NTPase"/>
</dbReference>
<evidence type="ECO:0000256" key="2">
    <source>
        <dbReference type="SAM" id="Phobius"/>
    </source>
</evidence>
<keyword evidence="2" id="KW-1133">Transmembrane helix</keyword>